<keyword evidence="2" id="KW-1185">Reference proteome</keyword>
<accession>A0AAW0BKI6</accession>
<gene>
    <name evidence="1" type="ORF">R3P38DRAFT_2777557</name>
</gene>
<proteinExistence type="predicted"/>
<name>A0AAW0BKI6_9AGAR</name>
<dbReference type="Proteomes" id="UP001362999">
    <property type="component" value="Unassembled WGS sequence"/>
</dbReference>
<sequence>MSNYLKRMLTTIFRTTPLAGRRSIYSRLRRRCAAPRDADNDKRLDEGLCAPLLYASGAGLACRQPKPCEKRAERRFAAPRDDDDDKILEGVALYTLLEVWGAGLACRRLNPGAKMGEMSRNRREESFEGEVERGWWWYGDKSLVWLYKIKLNVNHWKLEWTCEADTSKRKCDESAPTLAFSSEKLKLFKLEHEQAAWIHEIRKI</sequence>
<evidence type="ECO:0000313" key="2">
    <source>
        <dbReference type="Proteomes" id="UP001362999"/>
    </source>
</evidence>
<dbReference type="EMBL" id="JAWWNJ010000031">
    <property type="protein sequence ID" value="KAK7026625.1"/>
    <property type="molecule type" value="Genomic_DNA"/>
</dbReference>
<dbReference type="AlphaFoldDB" id="A0AAW0BKI6"/>
<comment type="caution">
    <text evidence="1">The sequence shown here is derived from an EMBL/GenBank/DDBJ whole genome shotgun (WGS) entry which is preliminary data.</text>
</comment>
<reference evidence="1 2" key="1">
    <citation type="journal article" date="2024" name="J Genomics">
        <title>Draft genome sequencing and assembly of Favolaschia claudopus CIRM-BRFM 2984 isolated from oak limbs.</title>
        <authorList>
            <person name="Navarro D."/>
            <person name="Drula E."/>
            <person name="Chaduli D."/>
            <person name="Cazenave R."/>
            <person name="Ahrendt S."/>
            <person name="Wang J."/>
            <person name="Lipzen A."/>
            <person name="Daum C."/>
            <person name="Barry K."/>
            <person name="Grigoriev I.V."/>
            <person name="Favel A."/>
            <person name="Rosso M.N."/>
            <person name="Martin F."/>
        </authorList>
    </citation>
    <scope>NUCLEOTIDE SEQUENCE [LARGE SCALE GENOMIC DNA]</scope>
    <source>
        <strain evidence="1 2">CIRM-BRFM 2984</strain>
    </source>
</reference>
<evidence type="ECO:0000313" key="1">
    <source>
        <dbReference type="EMBL" id="KAK7026625.1"/>
    </source>
</evidence>
<organism evidence="1 2">
    <name type="scientific">Favolaschia claudopus</name>
    <dbReference type="NCBI Taxonomy" id="2862362"/>
    <lineage>
        <taxon>Eukaryota</taxon>
        <taxon>Fungi</taxon>
        <taxon>Dikarya</taxon>
        <taxon>Basidiomycota</taxon>
        <taxon>Agaricomycotina</taxon>
        <taxon>Agaricomycetes</taxon>
        <taxon>Agaricomycetidae</taxon>
        <taxon>Agaricales</taxon>
        <taxon>Marasmiineae</taxon>
        <taxon>Mycenaceae</taxon>
        <taxon>Favolaschia</taxon>
    </lineage>
</organism>
<protein>
    <submittedName>
        <fullName evidence="1">Uncharacterized protein</fullName>
    </submittedName>
</protein>